<evidence type="ECO:0000313" key="7">
    <source>
        <dbReference type="Proteomes" id="UP001432222"/>
    </source>
</evidence>
<dbReference type="InterPro" id="IPR040570">
    <property type="entry name" value="LAL_C2"/>
</dbReference>
<keyword evidence="1" id="KW-0436">Ligase</keyword>
<dbReference type="Gene3D" id="3.40.50.20">
    <property type="match status" value="1"/>
</dbReference>
<dbReference type="Pfam" id="PF13535">
    <property type="entry name" value="ATP-grasp_4"/>
    <property type="match status" value="1"/>
</dbReference>
<evidence type="ECO:0000313" key="6">
    <source>
        <dbReference type="EMBL" id="WUQ86339.1"/>
    </source>
</evidence>
<evidence type="ECO:0000256" key="3">
    <source>
        <dbReference type="ARBA" id="ARBA00022840"/>
    </source>
</evidence>
<reference evidence="6" key="1">
    <citation type="submission" date="2022-10" db="EMBL/GenBank/DDBJ databases">
        <title>The complete genomes of actinobacterial strains from the NBC collection.</title>
        <authorList>
            <person name="Joergensen T.S."/>
            <person name="Alvarez Arevalo M."/>
            <person name="Sterndorff E.B."/>
            <person name="Faurdal D."/>
            <person name="Vuksanovic O."/>
            <person name="Mourched A.-S."/>
            <person name="Charusanti P."/>
            <person name="Shaw S."/>
            <person name="Blin K."/>
            <person name="Weber T."/>
        </authorList>
    </citation>
    <scope>NUCLEOTIDE SEQUENCE</scope>
    <source>
        <strain evidence="6">NBC_00222</strain>
    </source>
</reference>
<name>A0ABZ1U8G9_9ACTN</name>
<gene>
    <name evidence="6" type="ORF">OHA16_27340</name>
</gene>
<keyword evidence="3 4" id="KW-0067">ATP-binding</keyword>
<dbReference type="EMBL" id="CP108110">
    <property type="protein sequence ID" value="WUQ86339.1"/>
    <property type="molecule type" value="Genomic_DNA"/>
</dbReference>
<dbReference type="InterPro" id="IPR052032">
    <property type="entry name" value="ATP-dep_AA_Ligase"/>
</dbReference>
<evidence type="ECO:0000259" key="5">
    <source>
        <dbReference type="PROSITE" id="PS50975"/>
    </source>
</evidence>
<evidence type="ECO:0000256" key="1">
    <source>
        <dbReference type="ARBA" id="ARBA00022598"/>
    </source>
</evidence>
<evidence type="ECO:0000256" key="2">
    <source>
        <dbReference type="ARBA" id="ARBA00022741"/>
    </source>
</evidence>
<dbReference type="Gene3D" id="3.30.1490.20">
    <property type="entry name" value="ATP-grasp fold, A domain"/>
    <property type="match status" value="1"/>
</dbReference>
<dbReference type="PANTHER" id="PTHR43585:SF2">
    <property type="entry name" value="ATP-GRASP ENZYME FSQD"/>
    <property type="match status" value="1"/>
</dbReference>
<dbReference type="InterPro" id="IPR013815">
    <property type="entry name" value="ATP_grasp_subdomain_1"/>
</dbReference>
<evidence type="ECO:0000256" key="4">
    <source>
        <dbReference type="PROSITE-ProRule" id="PRU00409"/>
    </source>
</evidence>
<keyword evidence="7" id="KW-1185">Reference proteome</keyword>
<sequence length="421" mass="45194">MPEHVLVVGGGLDFPAVMRGLSDGIRTTLMCRLESVATAHEPAGHRRILGMRADATTEEWVAAAADAHRADPFTRIGCFGEHDQDRAAAVAAALGLPGHRPETVRLVHHKPSMRERLRAAGVDPTPAAVVRDEEELRAFVAEHGYPCIAKPADGVGSVGIRRIESAADLAPALAVAGERGPWASGEVLVERFHRGPQFSVESFSEGGRHRVVCLTRKFSDPRTYVEVGHVLPARVPEATREAIAAHVEAVLDAVGITFGPTCTEVVWTDEGPRTIETHVRMSGARIPYLVRSALGVDLPGYTARQIAGETGLLARIDEDLAEAARRPARHDAIWFAVLGGGGRLESVTGLEEVRALEHVEEAEVHVTPGSDLEPLASAFSRIGYVRAYGPDPGAAVERAQLALDRIGFHARLDVRPVRDAV</sequence>
<protein>
    <submittedName>
        <fullName evidence="6">ATP-grasp domain-containing protein</fullName>
    </submittedName>
</protein>
<dbReference type="InterPro" id="IPR011761">
    <property type="entry name" value="ATP-grasp"/>
</dbReference>
<feature type="domain" description="ATP-grasp" evidence="5">
    <location>
        <begin position="114"/>
        <end position="307"/>
    </location>
</feature>
<dbReference type="Pfam" id="PF18603">
    <property type="entry name" value="LAL_C2"/>
    <property type="match status" value="1"/>
</dbReference>
<dbReference type="PROSITE" id="PS50975">
    <property type="entry name" value="ATP_GRASP"/>
    <property type="match status" value="1"/>
</dbReference>
<dbReference type="PANTHER" id="PTHR43585">
    <property type="entry name" value="FUMIPYRROLE BIOSYNTHESIS PROTEIN C"/>
    <property type="match status" value="1"/>
</dbReference>
<proteinExistence type="predicted"/>
<accession>A0ABZ1U8G9</accession>
<organism evidence="6 7">
    <name type="scientific">Kitasatospora purpeofusca</name>
    <dbReference type="NCBI Taxonomy" id="67352"/>
    <lineage>
        <taxon>Bacteria</taxon>
        <taxon>Bacillati</taxon>
        <taxon>Actinomycetota</taxon>
        <taxon>Actinomycetes</taxon>
        <taxon>Kitasatosporales</taxon>
        <taxon>Streptomycetaceae</taxon>
        <taxon>Kitasatospora</taxon>
    </lineage>
</organism>
<dbReference type="Proteomes" id="UP001432222">
    <property type="component" value="Chromosome"/>
</dbReference>
<dbReference type="RefSeq" id="WP_328956966.1">
    <property type="nucleotide sequence ID" value="NZ_CP108110.1"/>
</dbReference>
<keyword evidence="2 4" id="KW-0547">Nucleotide-binding</keyword>
<dbReference type="SUPFAM" id="SSF56059">
    <property type="entry name" value="Glutathione synthetase ATP-binding domain-like"/>
    <property type="match status" value="1"/>
</dbReference>
<dbReference type="Gene3D" id="3.30.470.20">
    <property type="entry name" value="ATP-grasp fold, B domain"/>
    <property type="match status" value="1"/>
</dbReference>